<sequence length="122" mass="13650">MTWDIRAATNYAKHHAHAHSISRCAEYTRKAIHAGGIDIGHTGHAKDYGSLLINAGFRPVSPYESPRAGDVVILQPYAGGNASGHMAIFDGQEWYSDFRQRDMWAGPGYRTAKPQYTIYRRN</sequence>
<dbReference type="AlphaFoldDB" id="A0A8H9NR36"/>
<dbReference type="OrthoDB" id="5522511at2"/>
<dbReference type="KEGG" id="cfar:CI104_17770"/>
<dbReference type="Proteomes" id="UP000864563">
    <property type="component" value="Unassembled WGS sequence"/>
</dbReference>
<comment type="caution">
    <text evidence="1">The sequence shown here is derived from an EMBL/GenBank/DDBJ whole genome shotgun (WGS) entry which is preliminary data.</text>
</comment>
<organism evidence="1">
    <name type="scientific">Citrobacter farmeri</name>
    <dbReference type="NCBI Taxonomy" id="67824"/>
    <lineage>
        <taxon>Bacteria</taxon>
        <taxon>Pseudomonadati</taxon>
        <taxon>Pseudomonadota</taxon>
        <taxon>Gammaproteobacteria</taxon>
        <taxon>Enterobacterales</taxon>
        <taxon>Enterobacteriaceae</taxon>
        <taxon>Citrobacter</taxon>
    </lineage>
</organism>
<name>A0A8H9NR36_9ENTR</name>
<gene>
    <name evidence="1" type="ORF">I8Y00_000172</name>
</gene>
<accession>A0A8H9NR36</accession>
<evidence type="ECO:0000313" key="1">
    <source>
        <dbReference type="EMBL" id="HAT1583880.1"/>
    </source>
</evidence>
<reference evidence="1" key="2">
    <citation type="submission" date="2020-11" db="EMBL/GenBank/DDBJ databases">
        <authorList>
            <consortium name="NCBI Pathogen Detection Project"/>
        </authorList>
    </citation>
    <scope>NUCLEOTIDE SEQUENCE</scope>
    <source>
        <strain evidence="1">YDC697-2</strain>
    </source>
</reference>
<dbReference type="EMBL" id="DACSDU010000001">
    <property type="protein sequence ID" value="HAT1583880.1"/>
    <property type="molecule type" value="Genomic_DNA"/>
</dbReference>
<proteinExistence type="predicted"/>
<dbReference type="RefSeq" id="WP_042317751.1">
    <property type="nucleotide sequence ID" value="NZ_CABMNX010000001.1"/>
</dbReference>
<reference evidence="1" key="1">
    <citation type="journal article" date="2018" name="Genome Biol.">
        <title>SKESA: strategic k-mer extension for scrupulous assemblies.</title>
        <authorList>
            <person name="Souvorov A."/>
            <person name="Agarwala R."/>
            <person name="Lipman D.J."/>
        </authorList>
    </citation>
    <scope>NUCLEOTIDE SEQUENCE</scope>
    <source>
        <strain evidence="1">YDC697-2</strain>
    </source>
</reference>
<protein>
    <submittedName>
        <fullName evidence="1">CHAP domain-containing protein</fullName>
    </submittedName>
</protein>
<dbReference type="GeneID" id="92972372"/>
<dbReference type="Gene3D" id="3.90.1720.10">
    <property type="entry name" value="endopeptidase domain like (from Nostoc punctiforme)"/>
    <property type="match status" value="1"/>
</dbReference>